<name>A0A060CXI0_9GAMA</name>
<keyword evidence="2" id="KW-0472">Membrane</keyword>
<reference evidence="3 4" key="1">
    <citation type="journal article" date="2014" name="J. Gen. Virol.">
        <title>Novel gammaherpesvirus functions encoded by bovine herpesvirus 6 (bovine lymphotropic virus).</title>
        <authorList>
            <person name="Jia J."/>
            <person name="Delhon G."/>
            <person name="Tulman E.R."/>
            <person name="Diel D.G."/>
            <person name="Osorio F.A."/>
            <person name="Wen X."/>
            <person name="Kutish G.F."/>
            <person name="Rock D.L."/>
        </authorList>
    </citation>
    <scope>NUCLEOTIDE SEQUENCE [LARGE SCALE GENOMIC DNA]</scope>
    <source>
        <strain evidence="3">Pennsylvania 47</strain>
    </source>
</reference>
<feature type="transmembrane region" description="Helical" evidence="2">
    <location>
        <begin position="185"/>
        <end position="207"/>
    </location>
</feature>
<keyword evidence="2" id="KW-1133">Transmembrane helix</keyword>
<gene>
    <name evidence="3" type="ORF">BoHV6ORF18</name>
</gene>
<sequence>MAAMFGKYVSEGSRLSMGVRALAWKLIQGKSLNTLSPEELRFCQLVLTKVYELSLNVYLLKEAVANCGTRDNIILDRKVPEEFWKMLYDGCLEMNVPQHALLSNNGRASLWLFLNKNPQKLRGLAKYIFRRLGLHHHVHVYDQNIWDGNFIFNLGSVLACRLLMVTSFCLVYWGRQEVEFWVRKFTAKLFVLYLVLSGGIIIDFAVFNECHLNGYSGLLSTVFGDIMAFKGCENGGIQEAKWHWWLDYIFVFNNNTQLHDSH</sequence>
<keyword evidence="4" id="KW-1185">Reference proteome</keyword>
<evidence type="ECO:0000256" key="2">
    <source>
        <dbReference type="SAM" id="Phobius"/>
    </source>
</evidence>
<dbReference type="Pfam" id="PF03049">
    <property type="entry name" value="Herpes_UL79"/>
    <property type="match status" value="1"/>
</dbReference>
<dbReference type="KEGG" id="vg:19620152"/>
<organism evidence="3 4">
    <name type="scientific">Bovine gammaherpesvirus 6</name>
    <dbReference type="NCBI Taxonomy" id="1504288"/>
    <lineage>
        <taxon>Viruses</taxon>
        <taxon>Duplodnaviria</taxon>
        <taxon>Heunggongvirae</taxon>
        <taxon>Peploviricota</taxon>
        <taxon>Herviviricetes</taxon>
        <taxon>Herpesvirales</taxon>
        <taxon>Orthoherpesviridae</taxon>
        <taxon>Gammaherpesvirinae</taxon>
        <taxon>Macavirus</taxon>
        <taxon>Macavirus bovinegamma6</taxon>
    </lineage>
</organism>
<evidence type="ECO:0000313" key="3">
    <source>
        <dbReference type="EMBL" id="AIB03173.1"/>
    </source>
</evidence>
<dbReference type="InterPro" id="IPR004290">
    <property type="entry name" value="Herpes_UL79"/>
</dbReference>
<protein>
    <submittedName>
        <fullName evidence="3">ORF18</fullName>
    </submittedName>
</protein>
<comment type="similarity">
    <text evidence="1">Belongs to the herpesviridae UL79 family.</text>
</comment>
<evidence type="ECO:0000256" key="1">
    <source>
        <dbReference type="ARBA" id="ARBA00005714"/>
    </source>
</evidence>
<evidence type="ECO:0000313" key="4">
    <source>
        <dbReference type="Proteomes" id="UP000121539"/>
    </source>
</evidence>
<proteinExistence type="inferred from homology"/>
<dbReference type="GeneID" id="19620152"/>
<accession>A0A060CXI0</accession>
<dbReference type="RefSeq" id="YP_009041997.1">
    <property type="nucleotide sequence ID" value="NC_024303.1"/>
</dbReference>
<dbReference type="OrthoDB" id="9235at10239"/>
<feature type="transmembrane region" description="Helical" evidence="2">
    <location>
        <begin position="150"/>
        <end position="173"/>
    </location>
</feature>
<dbReference type="Proteomes" id="UP000121539">
    <property type="component" value="Segment"/>
</dbReference>
<keyword evidence="2" id="KW-0812">Transmembrane</keyword>
<dbReference type="EMBL" id="KJ705001">
    <property type="protein sequence ID" value="AIB03173.1"/>
    <property type="molecule type" value="Genomic_DNA"/>
</dbReference>